<feature type="region of interest" description="Disordered" evidence="1">
    <location>
        <begin position="34"/>
        <end position="73"/>
    </location>
</feature>
<organism evidence="3 4">
    <name type="scientific">Arabis alpina</name>
    <name type="common">Alpine rock-cress</name>
    <dbReference type="NCBI Taxonomy" id="50452"/>
    <lineage>
        <taxon>Eukaryota</taxon>
        <taxon>Viridiplantae</taxon>
        <taxon>Streptophyta</taxon>
        <taxon>Embryophyta</taxon>
        <taxon>Tracheophyta</taxon>
        <taxon>Spermatophyta</taxon>
        <taxon>Magnoliopsida</taxon>
        <taxon>eudicotyledons</taxon>
        <taxon>Gunneridae</taxon>
        <taxon>Pentapetalae</taxon>
        <taxon>rosids</taxon>
        <taxon>malvids</taxon>
        <taxon>Brassicales</taxon>
        <taxon>Brassicaceae</taxon>
        <taxon>Arabideae</taxon>
        <taxon>Arabis</taxon>
    </lineage>
</organism>
<proteinExistence type="predicted"/>
<keyword evidence="4" id="KW-1185">Reference proteome</keyword>
<evidence type="ECO:0000313" key="3">
    <source>
        <dbReference type="EMBL" id="KFK33041.1"/>
    </source>
</evidence>
<sequence>MATKTSHTLLLLLFLSYLIGNIDARHRIQGITMHIETGPSSPCGAPSFKPNPNPKPKPKPKCPPPPLPCGAPPVRVPSAVGRCRRIRPSPPPHPHFQKN</sequence>
<protein>
    <submittedName>
        <fullName evidence="3">Uncharacterized protein</fullName>
    </submittedName>
</protein>
<dbReference type="AlphaFoldDB" id="A0A087GT39"/>
<evidence type="ECO:0000256" key="2">
    <source>
        <dbReference type="SAM" id="SignalP"/>
    </source>
</evidence>
<feature type="compositionally biased region" description="Pro residues" evidence="1">
    <location>
        <begin position="49"/>
        <end position="73"/>
    </location>
</feature>
<reference evidence="4" key="1">
    <citation type="journal article" date="2015" name="Nat. Plants">
        <title>Genome expansion of Arabis alpina linked with retrotransposition and reduced symmetric DNA methylation.</title>
        <authorList>
            <person name="Willing E.M."/>
            <person name="Rawat V."/>
            <person name="Mandakova T."/>
            <person name="Maumus F."/>
            <person name="James G.V."/>
            <person name="Nordstroem K.J."/>
            <person name="Becker C."/>
            <person name="Warthmann N."/>
            <person name="Chica C."/>
            <person name="Szarzynska B."/>
            <person name="Zytnicki M."/>
            <person name="Albani M.C."/>
            <person name="Kiefer C."/>
            <person name="Bergonzi S."/>
            <person name="Castaings L."/>
            <person name="Mateos J.L."/>
            <person name="Berns M.C."/>
            <person name="Bujdoso N."/>
            <person name="Piofczyk T."/>
            <person name="de Lorenzo L."/>
            <person name="Barrero-Sicilia C."/>
            <person name="Mateos I."/>
            <person name="Piednoel M."/>
            <person name="Hagmann J."/>
            <person name="Chen-Min-Tao R."/>
            <person name="Iglesias-Fernandez R."/>
            <person name="Schuster S.C."/>
            <person name="Alonso-Blanco C."/>
            <person name="Roudier F."/>
            <person name="Carbonero P."/>
            <person name="Paz-Ares J."/>
            <person name="Davis S.J."/>
            <person name="Pecinka A."/>
            <person name="Quesneville H."/>
            <person name="Colot V."/>
            <person name="Lysak M.A."/>
            <person name="Weigel D."/>
            <person name="Coupland G."/>
            <person name="Schneeberger K."/>
        </authorList>
    </citation>
    <scope>NUCLEOTIDE SEQUENCE [LARGE SCALE GENOMIC DNA]</scope>
    <source>
        <strain evidence="4">cv. Pajares</strain>
    </source>
</reference>
<evidence type="ECO:0000256" key="1">
    <source>
        <dbReference type="SAM" id="MobiDB-lite"/>
    </source>
</evidence>
<feature type="chain" id="PRO_5001822464" evidence="2">
    <location>
        <begin position="25"/>
        <end position="99"/>
    </location>
</feature>
<name>A0A087GT39_ARAAL</name>
<dbReference type="EMBL" id="CM002874">
    <property type="protein sequence ID" value="KFK33041.1"/>
    <property type="molecule type" value="Genomic_DNA"/>
</dbReference>
<evidence type="ECO:0000313" key="4">
    <source>
        <dbReference type="Proteomes" id="UP000029120"/>
    </source>
</evidence>
<feature type="signal peptide" evidence="2">
    <location>
        <begin position="1"/>
        <end position="24"/>
    </location>
</feature>
<dbReference type="Gramene" id="KFK33041">
    <property type="protein sequence ID" value="KFK33041"/>
    <property type="gene ID" value="AALP_AA6G322800"/>
</dbReference>
<dbReference type="Proteomes" id="UP000029120">
    <property type="component" value="Chromosome 6"/>
</dbReference>
<gene>
    <name evidence="3" type="ordered locus">AALP_Aa6g322800</name>
</gene>
<accession>A0A087GT39</accession>
<keyword evidence="2" id="KW-0732">Signal</keyword>